<evidence type="ECO:0000256" key="6">
    <source>
        <dbReference type="ARBA" id="ARBA00022448"/>
    </source>
</evidence>
<evidence type="ECO:0000256" key="15">
    <source>
        <dbReference type="ARBA" id="ARBA00025176"/>
    </source>
</evidence>
<dbReference type="GO" id="GO:0046740">
    <property type="term" value="P:transport of virus in host, cell to cell"/>
    <property type="evidence" value="ECO:0007669"/>
    <property type="project" value="UniProtKB-KW"/>
</dbReference>
<keyword evidence="8 17" id="KW-1048">Host nucleus</keyword>
<keyword evidence="9 17" id="KW-0945">Host-virus interaction</keyword>
<evidence type="ECO:0000256" key="9">
    <source>
        <dbReference type="ARBA" id="ARBA00022581"/>
    </source>
</evidence>
<evidence type="ECO:0000256" key="8">
    <source>
        <dbReference type="ARBA" id="ARBA00022562"/>
    </source>
</evidence>
<evidence type="ECO:0000256" key="1">
    <source>
        <dbReference type="ARBA" id="ARBA00004147"/>
    </source>
</evidence>
<dbReference type="GO" id="GO:0051027">
    <property type="term" value="P:DNA transport"/>
    <property type="evidence" value="ECO:0007669"/>
    <property type="project" value="InterPro"/>
</dbReference>
<evidence type="ECO:0000256" key="12">
    <source>
        <dbReference type="ARBA" id="ARBA00023125"/>
    </source>
</evidence>
<reference evidence="18" key="1">
    <citation type="submission" date="2016-04" db="EMBL/GenBank/DDBJ databases">
        <title>First report of the occurrence of Corchorus yellow vein Vietnam virus on jute in China.</title>
        <authorList>
            <person name="Lin W."/>
            <person name="Du Z."/>
            <person name="Qiu P."/>
        </authorList>
    </citation>
    <scope>NUCLEOTIDE SEQUENCE</scope>
    <source>
        <strain evidence="18">Fujian</strain>
    </source>
</reference>
<organism evidence="18">
    <name type="scientific">Corchorus yellow vein virus - [Hoa Binh]</name>
    <dbReference type="NCBI Taxonomy" id="293284"/>
    <lineage>
        <taxon>Viruses</taxon>
        <taxon>Monodnaviria</taxon>
        <taxon>Shotokuvirae</taxon>
        <taxon>Cressdnaviricota</taxon>
        <taxon>Repensiviricetes</taxon>
        <taxon>Geplafuvirales</taxon>
        <taxon>Geminiviridae</taxon>
        <taxon>Begomovirus</taxon>
        <taxon>Begomovirus corchovenae</taxon>
        <taxon>Corchorus yellow vein virus</taxon>
    </lineage>
</organism>
<keyword evidence="7 17" id="KW-1032">Host cell membrane</keyword>
<dbReference type="GO" id="GO:0042025">
    <property type="term" value="C:host cell nucleus"/>
    <property type="evidence" value="ECO:0007669"/>
    <property type="project" value="UniProtKB-SubCell"/>
</dbReference>
<sequence length="253" mass="29052">MYTMRYRHGAPLSVRRPIYRRTYVRRFPVRRPPVRRQLSFSNKPADDKMTKQRLHENQYGTQYAISNNTSIPSFVTYPRLGGPSPNRSRDYMKLNRLRYKGTVTINNTQPDVTMSGETKIEGVFTMAIVMDRKPHVGPSGSLPKFEELFGANTFSHGSLDIAAHLKDRYYVRHVCKRVISMEKDSTILNLTGSMSLYSSRFTCWASFKDLNVDSCNGAYSNVAKNAILVYYCWMSDEPSRASTFVSFDLDYLG</sequence>
<keyword evidence="12 17" id="KW-0238">DNA-binding</keyword>
<evidence type="ECO:0000256" key="3">
    <source>
        <dbReference type="ARBA" id="ARBA00004501"/>
    </source>
</evidence>
<evidence type="ECO:0000256" key="14">
    <source>
        <dbReference type="ARBA" id="ARBA00023200"/>
    </source>
</evidence>
<evidence type="ECO:0000256" key="16">
    <source>
        <dbReference type="ARBA" id="ARBA00026026"/>
    </source>
</evidence>
<keyword evidence="6 17" id="KW-0813">Transport</keyword>
<dbReference type="Pfam" id="PF00844">
    <property type="entry name" value="Gemini_coat"/>
    <property type="match status" value="1"/>
</dbReference>
<keyword evidence="13 17" id="KW-0472">Membrane</keyword>
<comment type="subcellular location">
    <subcellularLocation>
        <location evidence="3 17">Host cell membrane</location>
        <topology evidence="3 17">Peripheral membrane protein</topology>
        <orientation evidence="3 17">Cytoplasmic side</orientation>
    </subcellularLocation>
    <subcellularLocation>
        <location evidence="2 17">Host cytoplasm</location>
    </subcellularLocation>
    <subcellularLocation>
        <location evidence="1 17">Host nucleus</location>
    </subcellularLocation>
</comment>
<protein>
    <recommendedName>
        <fullName evidence="5 17">Nuclear shuttle protein</fullName>
        <shortName evidence="17">NSP</shortName>
    </recommendedName>
</protein>
<proteinExistence type="inferred from homology"/>
<keyword evidence="14 17" id="KW-1035">Host cytoplasm</keyword>
<dbReference type="GO" id="GO:0030430">
    <property type="term" value="C:host cell cytoplasm"/>
    <property type="evidence" value="ECO:0007669"/>
    <property type="project" value="UniProtKB-SubCell"/>
</dbReference>
<dbReference type="PRINTS" id="PR00223">
    <property type="entry name" value="GEMCOATARBR1"/>
</dbReference>
<comment type="subunit">
    <text evidence="16 17">Binds to single-stranded and double-stranded viral DNA. Interacts with the host nuclear shuttle interacting (NSI) protein. This interaction may allow NSP to recruit NSI monomers to the viral genome and thus regulate nuclear export of viral genome by NSP.</text>
</comment>
<evidence type="ECO:0000256" key="2">
    <source>
        <dbReference type="ARBA" id="ARBA00004192"/>
    </source>
</evidence>
<keyword evidence="10 17" id="KW-1043">Host membrane</keyword>
<dbReference type="InterPro" id="IPR001530">
    <property type="entry name" value="Gemini_BR1"/>
</dbReference>
<name>A0A1B1NX98_9GEMI</name>
<dbReference type="GO" id="GO:0020002">
    <property type="term" value="C:host cell plasma membrane"/>
    <property type="evidence" value="ECO:0007669"/>
    <property type="project" value="UniProtKB-SubCell"/>
</dbReference>
<dbReference type="GO" id="GO:0005198">
    <property type="term" value="F:structural molecule activity"/>
    <property type="evidence" value="ECO:0007669"/>
    <property type="project" value="InterPro"/>
</dbReference>
<dbReference type="GO" id="GO:0019028">
    <property type="term" value="C:viral capsid"/>
    <property type="evidence" value="ECO:0007669"/>
    <property type="project" value="InterPro"/>
</dbReference>
<evidence type="ECO:0000256" key="7">
    <source>
        <dbReference type="ARBA" id="ARBA00022511"/>
    </source>
</evidence>
<evidence type="ECO:0000256" key="5">
    <source>
        <dbReference type="ARBA" id="ARBA00014908"/>
    </source>
</evidence>
<dbReference type="EMBL" id="KX101213">
    <property type="protein sequence ID" value="ANS88319.1"/>
    <property type="molecule type" value="Genomic_DNA"/>
</dbReference>
<evidence type="ECO:0000256" key="17">
    <source>
        <dbReference type="RuleBase" id="RU363026"/>
    </source>
</evidence>
<accession>A0A1B1NX98</accession>
<comment type="similarity">
    <text evidence="4 17">Belongs to the begomovirus nuclear shuttle protein family.</text>
</comment>
<evidence type="ECO:0000256" key="10">
    <source>
        <dbReference type="ARBA" id="ARBA00022870"/>
    </source>
</evidence>
<comment type="function">
    <text evidence="15 17">Binds to the genomic viral ssDNA, shuttles it into and out of the cell nucleus. Begomoviruses use 2 proteins to transport their DNA from cell to cell. The nuclear shuttle protein (NSP) shuttles it between nucleus and cytoplasm and the movement protein (MP) probably transports the DNA-NSP complex to the cell periphery and facilitates movement across the cell wall.</text>
</comment>
<dbReference type="GO" id="GO:0003697">
    <property type="term" value="F:single-stranded DNA binding"/>
    <property type="evidence" value="ECO:0007669"/>
    <property type="project" value="InterPro"/>
</dbReference>
<evidence type="ECO:0000313" key="18">
    <source>
        <dbReference type="EMBL" id="ANS88319.1"/>
    </source>
</evidence>
<dbReference type="PRINTS" id="PR00225">
    <property type="entry name" value="GEMCOATBR1"/>
</dbReference>
<evidence type="ECO:0000256" key="11">
    <source>
        <dbReference type="ARBA" id="ARBA00023031"/>
    </source>
</evidence>
<evidence type="ECO:0000256" key="13">
    <source>
        <dbReference type="ARBA" id="ARBA00023136"/>
    </source>
</evidence>
<evidence type="ECO:0000256" key="4">
    <source>
        <dbReference type="ARBA" id="ARBA00005789"/>
    </source>
</evidence>
<dbReference type="InterPro" id="IPR000263">
    <property type="entry name" value="GV_A/BR1_coat"/>
</dbReference>
<dbReference type="GO" id="GO:0043657">
    <property type="term" value="C:host cell"/>
    <property type="evidence" value="ECO:0007669"/>
    <property type="project" value="InterPro"/>
</dbReference>
<keyword evidence="11 17" id="KW-0916">Viral movement protein</keyword>